<keyword evidence="1" id="KW-1133">Transmembrane helix</keyword>
<comment type="caution">
    <text evidence="2">The sequence shown here is derived from an EMBL/GenBank/DDBJ whole genome shotgun (WGS) entry which is preliminary data.</text>
</comment>
<dbReference type="AlphaFoldDB" id="A0A3E4PRP6"/>
<organism evidence="2 3">
    <name type="scientific">Dorea formicigenerans</name>
    <dbReference type="NCBI Taxonomy" id="39486"/>
    <lineage>
        <taxon>Bacteria</taxon>
        <taxon>Bacillati</taxon>
        <taxon>Bacillota</taxon>
        <taxon>Clostridia</taxon>
        <taxon>Lachnospirales</taxon>
        <taxon>Lachnospiraceae</taxon>
        <taxon>Dorea</taxon>
    </lineage>
</organism>
<keyword evidence="1" id="KW-0812">Transmembrane</keyword>
<evidence type="ECO:0000313" key="2">
    <source>
        <dbReference type="EMBL" id="RGK82640.1"/>
    </source>
</evidence>
<evidence type="ECO:0000313" key="3">
    <source>
        <dbReference type="Proteomes" id="UP000261324"/>
    </source>
</evidence>
<accession>A0A3E4PRP6</accession>
<feature type="transmembrane region" description="Helical" evidence="1">
    <location>
        <begin position="22"/>
        <end position="47"/>
    </location>
</feature>
<dbReference type="Proteomes" id="UP000261324">
    <property type="component" value="Unassembled WGS sequence"/>
</dbReference>
<gene>
    <name evidence="2" type="ORF">DXC93_09035</name>
</gene>
<keyword evidence="1" id="KW-0472">Membrane</keyword>
<evidence type="ECO:0000256" key="1">
    <source>
        <dbReference type="SAM" id="Phobius"/>
    </source>
</evidence>
<protein>
    <submittedName>
        <fullName evidence="2">Uncharacterized protein</fullName>
    </submittedName>
</protein>
<sequence>MFKGAWGRCPGQASGEENHGGIFFPADLCVLTQALLAGFSYPVFLPFRAVFLQMRKKDAYTSSFSSSASFNLMAPSMTPYTMGRYFSGQSCNLWLVCWRCSLPSRSSSGLK</sequence>
<name>A0A3E4PRP6_9FIRM</name>
<dbReference type="EMBL" id="QSRA01000011">
    <property type="protein sequence ID" value="RGK82640.1"/>
    <property type="molecule type" value="Genomic_DNA"/>
</dbReference>
<reference evidence="2 3" key="1">
    <citation type="submission" date="2018-08" db="EMBL/GenBank/DDBJ databases">
        <title>A genome reference for cultivated species of the human gut microbiota.</title>
        <authorList>
            <person name="Zou Y."/>
            <person name="Xue W."/>
            <person name="Luo G."/>
        </authorList>
    </citation>
    <scope>NUCLEOTIDE SEQUENCE [LARGE SCALE GENOMIC DNA]</scope>
    <source>
        <strain evidence="2 3">TF09-3</strain>
    </source>
</reference>
<proteinExistence type="predicted"/>